<dbReference type="EMBL" id="WHOD01000022">
    <property type="protein sequence ID" value="NOU92724.1"/>
    <property type="molecule type" value="Genomic_DNA"/>
</dbReference>
<keyword evidence="2" id="KW-0489">Methyltransferase</keyword>
<dbReference type="GO" id="GO:0008168">
    <property type="term" value="F:methyltransferase activity"/>
    <property type="evidence" value="ECO:0007669"/>
    <property type="project" value="UniProtKB-KW"/>
</dbReference>
<dbReference type="RefSeq" id="WP_171650928.1">
    <property type="nucleotide sequence ID" value="NZ_WHOD01000022.1"/>
</dbReference>
<dbReference type="SUPFAM" id="SSF53335">
    <property type="entry name" value="S-adenosyl-L-methionine-dependent methyltransferases"/>
    <property type="match status" value="1"/>
</dbReference>
<gene>
    <name evidence="2" type="ORF">GC093_05705</name>
</gene>
<evidence type="ECO:0000313" key="2">
    <source>
        <dbReference type="EMBL" id="NOU92724.1"/>
    </source>
</evidence>
<dbReference type="InterPro" id="IPR029063">
    <property type="entry name" value="SAM-dependent_MTases_sf"/>
</dbReference>
<dbReference type="InterPro" id="IPR006342">
    <property type="entry name" value="FkbM_mtfrase"/>
</dbReference>
<dbReference type="PANTHER" id="PTHR34203">
    <property type="entry name" value="METHYLTRANSFERASE, FKBM FAMILY PROTEIN"/>
    <property type="match status" value="1"/>
</dbReference>
<dbReference type="PANTHER" id="PTHR34203:SF15">
    <property type="entry name" value="SLL1173 PROTEIN"/>
    <property type="match status" value="1"/>
</dbReference>
<organism evidence="2 3">
    <name type="scientific">Paenibacillus foliorum</name>
    <dbReference type="NCBI Taxonomy" id="2654974"/>
    <lineage>
        <taxon>Bacteria</taxon>
        <taxon>Bacillati</taxon>
        <taxon>Bacillota</taxon>
        <taxon>Bacilli</taxon>
        <taxon>Bacillales</taxon>
        <taxon>Paenibacillaceae</taxon>
        <taxon>Paenibacillus</taxon>
    </lineage>
</organism>
<protein>
    <submittedName>
        <fullName evidence="2">FkbM family methyltransferase</fullName>
    </submittedName>
</protein>
<feature type="domain" description="Methyltransferase FkbM" evidence="1">
    <location>
        <begin position="254"/>
        <end position="414"/>
    </location>
</feature>
<keyword evidence="3" id="KW-1185">Reference proteome</keyword>
<evidence type="ECO:0000313" key="3">
    <source>
        <dbReference type="Proteomes" id="UP000641588"/>
    </source>
</evidence>
<dbReference type="InterPro" id="IPR052514">
    <property type="entry name" value="SAM-dependent_MTase"/>
</dbReference>
<comment type="caution">
    <text evidence="2">The sequence shown here is derived from an EMBL/GenBank/DDBJ whole genome shotgun (WGS) entry which is preliminary data.</text>
</comment>
<name>A0A972JXQ7_9BACL</name>
<dbReference type="Pfam" id="PF05050">
    <property type="entry name" value="Methyltransf_21"/>
    <property type="match status" value="1"/>
</dbReference>
<dbReference type="GO" id="GO:0032259">
    <property type="term" value="P:methylation"/>
    <property type="evidence" value="ECO:0007669"/>
    <property type="project" value="UniProtKB-KW"/>
</dbReference>
<dbReference type="AlphaFoldDB" id="A0A972JXQ7"/>
<dbReference type="NCBIfam" id="TIGR01444">
    <property type="entry name" value="fkbM_fam"/>
    <property type="match status" value="1"/>
</dbReference>
<dbReference type="Proteomes" id="UP000641588">
    <property type="component" value="Unassembled WGS sequence"/>
</dbReference>
<proteinExistence type="predicted"/>
<sequence length="433" mass="49754">MDMQAIERALKESLLLDLGNPELLNKLAKLCYARGHFTEARLMNTKAIEGCSDPSLKEIIRMELYRVERSIQYEPSNDALHTPDFVDLLVKELLENSANDYRYNVDFEMYELFRTPVTDTLEVVNPAEERYQVVKHLQGISDLYHLLADQASRDLLIKLLAFRMLGNKKVMLPLNVPEYWSSRQFVRQLKSSSDPIKTRFHQWDLHLFDLRPLGYDIHFYCFPIGLSATFVEKQYEYGQVTPTIKAEPGDIVIDAGGCFGDTALYFAHEVGETGHVYTFEFIPSNLEIMKKNVQLNPSLQERISIVEHAVWNESNQTLYYIDQGPASFVAFSKIAGDYDTTLTLSIDGLVKQKDLDRIDFIKMDIEGGELSALKGAKESLKAFRPKLAITIYHQISDFENIARYINDLNLGYRFYLGHYTIYAQETVLFAISD</sequence>
<accession>A0A972JXQ7</accession>
<reference evidence="2" key="1">
    <citation type="submission" date="2019-10" db="EMBL/GenBank/DDBJ databases">
        <title>Description of Paenibacillus glebae sp. nov.</title>
        <authorList>
            <person name="Carlier A."/>
            <person name="Qi S."/>
        </authorList>
    </citation>
    <scope>NUCLEOTIDE SEQUENCE</scope>
    <source>
        <strain evidence="2">LMG 31456</strain>
    </source>
</reference>
<keyword evidence="2" id="KW-0808">Transferase</keyword>
<evidence type="ECO:0000259" key="1">
    <source>
        <dbReference type="Pfam" id="PF05050"/>
    </source>
</evidence>
<dbReference type="Gene3D" id="3.40.50.150">
    <property type="entry name" value="Vaccinia Virus protein VP39"/>
    <property type="match status" value="1"/>
</dbReference>